<feature type="domain" description="HD" evidence="1">
    <location>
        <begin position="22"/>
        <end position="103"/>
    </location>
</feature>
<keyword evidence="2" id="KW-0378">Hydrolase</keyword>
<dbReference type="InterPro" id="IPR006675">
    <property type="entry name" value="HDIG_dom"/>
</dbReference>
<gene>
    <name evidence="2" type="ORF">SCOCK_20168</name>
</gene>
<dbReference type="CDD" id="cd00077">
    <property type="entry name" value="HDc"/>
    <property type="match status" value="1"/>
</dbReference>
<name>A0A9W4E5A9_9ACTN</name>
<dbReference type="AlphaFoldDB" id="A0A9W4E5A9"/>
<proteinExistence type="predicted"/>
<evidence type="ECO:0000313" key="2">
    <source>
        <dbReference type="EMBL" id="CAG6393137.1"/>
    </source>
</evidence>
<evidence type="ECO:0000259" key="1">
    <source>
        <dbReference type="Pfam" id="PF01966"/>
    </source>
</evidence>
<sequence>MTSVPWSQQLAGDLLAGPLPRRWAHSQGVGRKAESIARVLGADAELLICAAWLHDVGYAPSLVKTGLHSLDGARYLRDVEQADPRVCALVAYHSCAHIEARNRGLGEELDAEFEPPTGLLTDALTYCDMTTTPYGEPVGVETRLSEILSRYGPGAVVTESITEASPHIIGSARRIEALLVT</sequence>
<dbReference type="Gene3D" id="1.10.3210.10">
    <property type="entry name" value="Hypothetical protein af1432"/>
    <property type="match status" value="1"/>
</dbReference>
<accession>A0A9W4E5A9</accession>
<dbReference type="EC" id="3.1.5.1" evidence="2"/>
<dbReference type="InterPro" id="IPR003607">
    <property type="entry name" value="HD/PDEase_dom"/>
</dbReference>
<dbReference type="NCBIfam" id="TIGR00277">
    <property type="entry name" value="HDIG"/>
    <property type="match status" value="1"/>
</dbReference>
<comment type="caution">
    <text evidence="2">The sequence shown here is derived from an EMBL/GenBank/DDBJ whole genome shotgun (WGS) entry which is preliminary data.</text>
</comment>
<protein>
    <submittedName>
        <fullName evidence="2">Deoxyguanosinetriphosphate triphosphohydrolase</fullName>
        <ecNumber evidence="2">3.1.5.1</ecNumber>
    </submittedName>
</protein>
<dbReference type="SUPFAM" id="SSF109604">
    <property type="entry name" value="HD-domain/PDEase-like"/>
    <property type="match status" value="1"/>
</dbReference>
<reference evidence="2" key="1">
    <citation type="submission" date="2021-05" db="EMBL/GenBank/DDBJ databases">
        <authorList>
            <person name="Arsene-Ploetze F."/>
        </authorList>
    </citation>
    <scope>NUCLEOTIDE SEQUENCE</scope>
    <source>
        <strain evidence="2">DSM 42138</strain>
    </source>
</reference>
<organism evidence="2 3">
    <name type="scientific">Actinacidiphila cocklensis</name>
    <dbReference type="NCBI Taxonomy" id="887465"/>
    <lineage>
        <taxon>Bacteria</taxon>
        <taxon>Bacillati</taxon>
        <taxon>Actinomycetota</taxon>
        <taxon>Actinomycetes</taxon>
        <taxon>Kitasatosporales</taxon>
        <taxon>Streptomycetaceae</taxon>
        <taxon>Actinacidiphila</taxon>
    </lineage>
</organism>
<dbReference type="RefSeq" id="WP_251488516.1">
    <property type="nucleotide sequence ID" value="NZ_CAJSLV010000048.1"/>
</dbReference>
<dbReference type="Pfam" id="PF01966">
    <property type="entry name" value="HD"/>
    <property type="match status" value="1"/>
</dbReference>
<dbReference type="Proteomes" id="UP001152519">
    <property type="component" value="Unassembled WGS sequence"/>
</dbReference>
<keyword evidence="3" id="KW-1185">Reference proteome</keyword>
<dbReference type="GO" id="GO:0008832">
    <property type="term" value="F:dGTPase activity"/>
    <property type="evidence" value="ECO:0007669"/>
    <property type="project" value="UniProtKB-EC"/>
</dbReference>
<evidence type="ECO:0000313" key="3">
    <source>
        <dbReference type="Proteomes" id="UP001152519"/>
    </source>
</evidence>
<dbReference type="InterPro" id="IPR006674">
    <property type="entry name" value="HD_domain"/>
</dbReference>
<dbReference type="EMBL" id="CAJSLV010000048">
    <property type="protein sequence ID" value="CAG6393137.1"/>
    <property type="molecule type" value="Genomic_DNA"/>
</dbReference>